<dbReference type="eggNOG" id="COG5473">
    <property type="taxonomic scope" value="Bacteria"/>
</dbReference>
<dbReference type="KEGG" id="xfr:BER92_18945"/>
<evidence type="ECO:0000313" key="3">
    <source>
        <dbReference type="EMBL" id="SMR05163.1"/>
    </source>
</evidence>
<keyword evidence="1" id="KW-0812">Transmembrane</keyword>
<dbReference type="Proteomes" id="UP000195877">
    <property type="component" value="Chromosome 1"/>
</dbReference>
<keyword evidence="4" id="KW-1185">Reference proteome</keyword>
<feature type="transmembrane region" description="Helical" evidence="1">
    <location>
        <begin position="167"/>
        <end position="187"/>
    </location>
</feature>
<organism evidence="3 5">
    <name type="scientific">Xanthomonas fragariae</name>
    <dbReference type="NCBI Taxonomy" id="48664"/>
    <lineage>
        <taxon>Bacteria</taxon>
        <taxon>Pseudomonadati</taxon>
        <taxon>Pseudomonadota</taxon>
        <taxon>Gammaproteobacteria</taxon>
        <taxon>Lysobacterales</taxon>
        <taxon>Lysobacteraceae</taxon>
        <taxon>Xanthomonas</taxon>
    </lineage>
</organism>
<keyword evidence="1" id="KW-1133">Transmembrane helix</keyword>
<name>A0A1Y6H218_9XANT</name>
<evidence type="ECO:0000313" key="4">
    <source>
        <dbReference type="Proteomes" id="UP000195877"/>
    </source>
</evidence>
<dbReference type="RefSeq" id="WP_002803762.1">
    <property type="nucleotide sequence ID" value="NZ_CP016830.1"/>
</dbReference>
<feature type="transmembrane region" description="Helical" evidence="1">
    <location>
        <begin position="253"/>
        <end position="275"/>
    </location>
</feature>
<evidence type="ECO:0000313" key="2">
    <source>
        <dbReference type="EMBL" id="SMQ97377.1"/>
    </source>
</evidence>
<evidence type="ECO:0000313" key="5">
    <source>
        <dbReference type="Proteomes" id="UP000195953"/>
    </source>
</evidence>
<feature type="transmembrane region" description="Helical" evidence="1">
    <location>
        <begin position="103"/>
        <end position="127"/>
    </location>
</feature>
<reference evidence="2 4" key="1">
    <citation type="submission" date="2017-05" db="EMBL/GenBank/DDBJ databases">
        <authorList>
            <person name="Blom J."/>
        </authorList>
    </citation>
    <scope>NUCLEOTIDE SEQUENCE [LARGE SCALE GENOMIC DNA]</scope>
    <source>
        <strain evidence="2">PD885</strain>
    </source>
</reference>
<keyword evidence="1" id="KW-0472">Membrane</keyword>
<feature type="transmembrane region" description="Helical" evidence="1">
    <location>
        <begin position="28"/>
        <end position="51"/>
    </location>
</feature>
<dbReference type="EMBL" id="LT853882">
    <property type="protein sequence ID" value="SMQ97377.1"/>
    <property type="molecule type" value="Genomic_DNA"/>
</dbReference>
<dbReference type="EMBL" id="LT853885">
    <property type="protein sequence ID" value="SMR05163.1"/>
    <property type="molecule type" value="Genomic_DNA"/>
</dbReference>
<gene>
    <name evidence="3" type="ORF">PD5205_03891</name>
    <name evidence="2" type="ORF">PD885_00105</name>
</gene>
<sequence length="299" mass="31588">MSEIRKVPASAGAEWLLTGFSLLKRAPLALGSLGVIWSVAASLVVSLSVLVPLLGPALQLLLVLAGPLFMGGLLWAIREVDEGRVAKPSHLLHGLQDGRAPHLLVSLLPQLIAGLLLGVLLLVMIGATGLQQLSEVMVKINQISQSGAQPDPAQIEQLAAGLPAGRILLWLLLTIATFAAMTLALFVMPPQVMFNRSTGGHALRASLRASLHNLPAMLVFFVLAFIAIFAIYFAVMIVALIIGLVAGQTVAMWLAQLLLMAVLMPVFAGSVYAAWKQMFSHEGAVAQPAPPSRPDVFAA</sequence>
<dbReference type="GeneID" id="61892582"/>
<dbReference type="OrthoDB" id="6008063at2"/>
<reference evidence="3 5" key="2">
    <citation type="submission" date="2017-05" db="EMBL/GenBank/DDBJ databases">
        <authorList>
            <person name="Song R."/>
            <person name="Chenine A.L."/>
            <person name="Ruprecht R.M."/>
        </authorList>
    </citation>
    <scope>NUCLEOTIDE SEQUENCE [LARGE SCALE GENOMIC DNA]</scope>
    <source>
        <strain evidence="3">PD5205</strain>
    </source>
</reference>
<proteinExistence type="predicted"/>
<evidence type="ECO:0000256" key="1">
    <source>
        <dbReference type="SAM" id="Phobius"/>
    </source>
</evidence>
<accession>A0A1Y6H218</accession>
<dbReference type="NCBIfam" id="NF041043">
    <property type="entry name" value="BPSS1780_fam"/>
    <property type="match status" value="1"/>
</dbReference>
<protein>
    <submittedName>
        <fullName evidence="3">Membrane protein</fullName>
    </submittedName>
</protein>
<dbReference type="STRING" id="48664.BER92_18945"/>
<dbReference type="AlphaFoldDB" id="A0A1Y6H218"/>
<feature type="transmembrane region" description="Helical" evidence="1">
    <location>
        <begin position="57"/>
        <end position="77"/>
    </location>
</feature>
<dbReference type="InterPro" id="IPR047798">
    <property type="entry name" value="BPSS1780-like"/>
</dbReference>
<feature type="transmembrane region" description="Helical" evidence="1">
    <location>
        <begin position="214"/>
        <end position="247"/>
    </location>
</feature>
<dbReference type="Proteomes" id="UP000195953">
    <property type="component" value="Chromosome 1"/>
</dbReference>